<name>A0A3B0VDP2_9ZZZZ</name>
<feature type="non-terminal residue" evidence="2">
    <location>
        <position position="86"/>
    </location>
</feature>
<protein>
    <recommendedName>
        <fullName evidence="1">PAS domain-containing protein</fullName>
    </recommendedName>
</protein>
<dbReference type="Gene3D" id="3.30.450.20">
    <property type="entry name" value="PAS domain"/>
    <property type="match status" value="1"/>
</dbReference>
<dbReference type="InterPro" id="IPR035965">
    <property type="entry name" value="PAS-like_dom_sf"/>
</dbReference>
<dbReference type="NCBIfam" id="TIGR00229">
    <property type="entry name" value="sensory_box"/>
    <property type="match status" value="1"/>
</dbReference>
<dbReference type="SMART" id="SM00091">
    <property type="entry name" value="PAS"/>
    <property type="match status" value="1"/>
</dbReference>
<accession>A0A3B0VDP2</accession>
<reference evidence="2" key="1">
    <citation type="submission" date="2018-06" db="EMBL/GenBank/DDBJ databases">
        <authorList>
            <person name="Zhirakovskaya E."/>
        </authorList>
    </citation>
    <scope>NUCLEOTIDE SEQUENCE</scope>
</reference>
<proteinExistence type="predicted"/>
<evidence type="ECO:0000313" key="2">
    <source>
        <dbReference type="EMBL" id="VAW41645.1"/>
    </source>
</evidence>
<evidence type="ECO:0000259" key="1">
    <source>
        <dbReference type="PROSITE" id="PS50112"/>
    </source>
</evidence>
<dbReference type="AlphaFoldDB" id="A0A3B0VDP2"/>
<dbReference type="EMBL" id="UOEX01000391">
    <property type="protein sequence ID" value="VAW41645.1"/>
    <property type="molecule type" value="Genomic_DNA"/>
</dbReference>
<dbReference type="Pfam" id="PF13188">
    <property type="entry name" value="PAS_8"/>
    <property type="match status" value="1"/>
</dbReference>
<dbReference type="PROSITE" id="PS50112">
    <property type="entry name" value="PAS"/>
    <property type="match status" value="1"/>
</dbReference>
<sequence>MLGEIDRHILNDIFDELDDAIYIVNPDDSRILHVNQKACNILGYSYEELTSLRVIDIQTSLSSMEKWKKMLFNRLSPGQTYDYIGS</sequence>
<feature type="domain" description="PAS" evidence="1">
    <location>
        <begin position="6"/>
        <end position="49"/>
    </location>
</feature>
<dbReference type="CDD" id="cd00130">
    <property type="entry name" value="PAS"/>
    <property type="match status" value="1"/>
</dbReference>
<dbReference type="SUPFAM" id="SSF55785">
    <property type="entry name" value="PYP-like sensor domain (PAS domain)"/>
    <property type="match status" value="1"/>
</dbReference>
<organism evidence="2">
    <name type="scientific">hydrothermal vent metagenome</name>
    <dbReference type="NCBI Taxonomy" id="652676"/>
    <lineage>
        <taxon>unclassified sequences</taxon>
        <taxon>metagenomes</taxon>
        <taxon>ecological metagenomes</taxon>
    </lineage>
</organism>
<gene>
    <name evidence="2" type="ORF">MNBD_DELTA03-1847</name>
</gene>
<dbReference type="InterPro" id="IPR000014">
    <property type="entry name" value="PAS"/>
</dbReference>